<keyword evidence="1" id="KW-1133">Transmembrane helix</keyword>
<dbReference type="Gene3D" id="6.10.340.10">
    <property type="match status" value="1"/>
</dbReference>
<dbReference type="AlphaFoldDB" id="A0A8J6QXF7"/>
<dbReference type="Proteomes" id="UP000632828">
    <property type="component" value="Unassembled WGS sequence"/>
</dbReference>
<feature type="transmembrane region" description="Helical" evidence="1">
    <location>
        <begin position="70"/>
        <end position="93"/>
    </location>
</feature>
<evidence type="ECO:0000313" key="2">
    <source>
        <dbReference type="EMBL" id="MBD1400686.1"/>
    </source>
</evidence>
<accession>A0A8J6QXF7</accession>
<dbReference type="EMBL" id="JACWUN010000008">
    <property type="protein sequence ID" value="MBD1400686.1"/>
    <property type="molecule type" value="Genomic_DNA"/>
</dbReference>
<organism evidence="2 3">
    <name type="scientific">Pelovirga terrestris</name>
    <dbReference type="NCBI Taxonomy" id="2771352"/>
    <lineage>
        <taxon>Bacteria</taxon>
        <taxon>Pseudomonadati</taxon>
        <taxon>Thermodesulfobacteriota</taxon>
        <taxon>Desulfuromonadia</taxon>
        <taxon>Geobacterales</taxon>
        <taxon>Geobacteraceae</taxon>
        <taxon>Pelovirga</taxon>
    </lineage>
</organism>
<evidence type="ECO:0000313" key="3">
    <source>
        <dbReference type="Proteomes" id="UP000632828"/>
    </source>
</evidence>
<gene>
    <name evidence="2" type="ORF">ICT70_08400</name>
</gene>
<name>A0A8J6QXF7_9BACT</name>
<comment type="caution">
    <text evidence="2">The sequence shown here is derived from an EMBL/GenBank/DDBJ whole genome shotgun (WGS) entry which is preliminary data.</text>
</comment>
<sequence>MKKIPFFRRQYIVDKGTFQGKFLIPFMLSWFLAAGLSTVFFNYMVHREIDKLLWRAHVTIDTTDQIIGQIFLYTVGLTFALIVILVAGSCWFIRQKSNGVAIRLVKDLEMVATGDFSKQIWLRKNDEFKEVAAALNDFIAEKRATYQQLHSGLNQLVSRVYNAELATARRQLTNEDLKLLTELAGKLRQQLK</sequence>
<keyword evidence="1" id="KW-0812">Transmembrane</keyword>
<feature type="transmembrane region" description="Helical" evidence="1">
    <location>
        <begin position="21"/>
        <end position="45"/>
    </location>
</feature>
<keyword evidence="3" id="KW-1185">Reference proteome</keyword>
<evidence type="ECO:0000256" key="1">
    <source>
        <dbReference type="SAM" id="Phobius"/>
    </source>
</evidence>
<proteinExistence type="predicted"/>
<protein>
    <submittedName>
        <fullName evidence="2">Methyl-accepting chemotaxis protein</fullName>
    </submittedName>
</protein>
<keyword evidence="1" id="KW-0472">Membrane</keyword>
<dbReference type="RefSeq" id="WP_191155475.1">
    <property type="nucleotide sequence ID" value="NZ_JACWUN010000008.1"/>
</dbReference>
<dbReference type="CDD" id="cd06225">
    <property type="entry name" value="HAMP"/>
    <property type="match status" value="1"/>
</dbReference>
<reference evidence="2" key="1">
    <citation type="submission" date="2020-09" db="EMBL/GenBank/DDBJ databases">
        <title>Pelobacter alkaliphilus sp. nov., a novel anaerobic arsenate-reducing bacterium from terrestrial mud volcano.</title>
        <authorList>
            <person name="Khomyakova M.A."/>
            <person name="Merkel A.Y."/>
            <person name="Slobodkin A.I."/>
        </authorList>
    </citation>
    <scope>NUCLEOTIDE SEQUENCE</scope>
    <source>
        <strain evidence="2">M08fum</strain>
    </source>
</reference>